<keyword evidence="6 9" id="KW-0812">Transmembrane</keyword>
<feature type="transmembrane region" description="Helical" evidence="9">
    <location>
        <begin position="204"/>
        <end position="224"/>
    </location>
</feature>
<evidence type="ECO:0000313" key="12">
    <source>
        <dbReference type="Proteomes" id="UP001220530"/>
    </source>
</evidence>
<dbReference type="PANTHER" id="PTHR30133">
    <property type="entry name" value="CATIONIC AMINO ACID TRANSPORTER, MEMBRANE COMPONENT"/>
    <property type="match status" value="1"/>
</dbReference>
<evidence type="ECO:0000256" key="7">
    <source>
        <dbReference type="ARBA" id="ARBA00022989"/>
    </source>
</evidence>
<keyword evidence="12" id="KW-1185">Reference proteome</keyword>
<evidence type="ECO:0000313" key="11">
    <source>
        <dbReference type="EMBL" id="WDR01615.1"/>
    </source>
</evidence>
<feature type="transmembrane region" description="Helical" evidence="9">
    <location>
        <begin position="59"/>
        <end position="83"/>
    </location>
</feature>
<name>A0ABY7YKI0_9HYPH</name>
<dbReference type="RefSeq" id="WP_282218025.1">
    <property type="nucleotide sequence ID" value="NZ_CP118246.1"/>
</dbReference>
<keyword evidence="5" id="KW-0997">Cell inner membrane</keyword>
<comment type="similarity">
    <text evidence="2">Belongs to the binding-protein-dependent transport system permease family. HisMQ subfamily.</text>
</comment>
<keyword evidence="8 9" id="KW-0472">Membrane</keyword>
<dbReference type="CDD" id="cd06261">
    <property type="entry name" value="TM_PBP2"/>
    <property type="match status" value="1"/>
</dbReference>
<evidence type="ECO:0000256" key="9">
    <source>
        <dbReference type="RuleBase" id="RU363032"/>
    </source>
</evidence>
<dbReference type="Gene3D" id="1.10.3720.10">
    <property type="entry name" value="MetI-like"/>
    <property type="match status" value="1"/>
</dbReference>
<evidence type="ECO:0000256" key="1">
    <source>
        <dbReference type="ARBA" id="ARBA00004429"/>
    </source>
</evidence>
<dbReference type="Proteomes" id="UP001220530">
    <property type="component" value="Chromosome"/>
</dbReference>
<reference evidence="11 12" key="1">
    <citation type="submission" date="2023-02" db="EMBL/GenBank/DDBJ databases">
        <title>Devosia algicola sp. nov., isolated from the phycosphere of marine algae.</title>
        <authorList>
            <person name="Kim J.M."/>
            <person name="Lee J.K."/>
            <person name="Choi B.J."/>
            <person name="Bayburt H."/>
            <person name="Jeon C.O."/>
        </authorList>
    </citation>
    <scope>NUCLEOTIDE SEQUENCE [LARGE SCALE GENOMIC DNA]</scope>
    <source>
        <strain evidence="11 12">G20-9</strain>
    </source>
</reference>
<evidence type="ECO:0000256" key="6">
    <source>
        <dbReference type="ARBA" id="ARBA00022692"/>
    </source>
</evidence>
<keyword evidence="7 9" id="KW-1133">Transmembrane helix</keyword>
<dbReference type="SUPFAM" id="SSF161098">
    <property type="entry name" value="MetI-like"/>
    <property type="match status" value="1"/>
</dbReference>
<comment type="subcellular location">
    <subcellularLocation>
        <location evidence="1">Cell inner membrane</location>
        <topology evidence="1">Multi-pass membrane protein</topology>
    </subcellularLocation>
    <subcellularLocation>
        <location evidence="9">Cell membrane</location>
        <topology evidence="9">Multi-pass membrane protein</topology>
    </subcellularLocation>
</comment>
<evidence type="ECO:0000256" key="2">
    <source>
        <dbReference type="ARBA" id="ARBA00010072"/>
    </source>
</evidence>
<sequence length="238" mass="25880">MNNESVFSLLAFGDTGWGDDLLAGAWITIQLAAVSLVCGLALGLLLAGGRLSPWRPLNWLTNTYIVFIRGTPEFLVLLLVFFGLDLVVHKIASSFGVQSYFEVPKFTAAVAGLSLIFSAYASEVFRGAYLAVPTGQIEAATATGMSPMQVFRRVRLPQMWRFALPGLANLWMVLLKDTSLAAVIALDELLRQAKVASEATLQPLVFYVSAGVIYLVLTAISDLARHRLELGARRGFAR</sequence>
<dbReference type="InterPro" id="IPR035906">
    <property type="entry name" value="MetI-like_sf"/>
</dbReference>
<protein>
    <submittedName>
        <fullName evidence="11">ABC transporter permease subunit</fullName>
    </submittedName>
</protein>
<dbReference type="Pfam" id="PF00528">
    <property type="entry name" value="BPD_transp_1"/>
    <property type="match status" value="1"/>
</dbReference>
<dbReference type="PROSITE" id="PS50928">
    <property type="entry name" value="ABC_TM1"/>
    <property type="match status" value="1"/>
</dbReference>
<organism evidence="11 12">
    <name type="scientific">Devosia algicola</name>
    <dbReference type="NCBI Taxonomy" id="3026418"/>
    <lineage>
        <taxon>Bacteria</taxon>
        <taxon>Pseudomonadati</taxon>
        <taxon>Pseudomonadota</taxon>
        <taxon>Alphaproteobacteria</taxon>
        <taxon>Hyphomicrobiales</taxon>
        <taxon>Devosiaceae</taxon>
        <taxon>Devosia</taxon>
    </lineage>
</organism>
<dbReference type="PANTHER" id="PTHR30133:SF2">
    <property type="entry name" value="ARGININE ABC TRANSPORTER PERMEASE PROTEIN ARTQ"/>
    <property type="match status" value="1"/>
</dbReference>
<keyword evidence="4" id="KW-1003">Cell membrane</keyword>
<gene>
    <name evidence="11" type="ORF">PSQ19_12640</name>
</gene>
<dbReference type="InterPro" id="IPR010065">
    <property type="entry name" value="AA_ABC_transptr_permease_3TM"/>
</dbReference>
<dbReference type="EMBL" id="CP118246">
    <property type="protein sequence ID" value="WDR01615.1"/>
    <property type="molecule type" value="Genomic_DNA"/>
</dbReference>
<evidence type="ECO:0000256" key="5">
    <source>
        <dbReference type="ARBA" id="ARBA00022519"/>
    </source>
</evidence>
<keyword evidence="3 9" id="KW-0813">Transport</keyword>
<evidence type="ECO:0000256" key="3">
    <source>
        <dbReference type="ARBA" id="ARBA00022448"/>
    </source>
</evidence>
<evidence type="ECO:0000256" key="8">
    <source>
        <dbReference type="ARBA" id="ARBA00023136"/>
    </source>
</evidence>
<dbReference type="NCBIfam" id="TIGR01726">
    <property type="entry name" value="HEQRo_perm_3TM"/>
    <property type="match status" value="1"/>
</dbReference>
<feature type="transmembrane region" description="Helical" evidence="9">
    <location>
        <begin position="23"/>
        <end position="47"/>
    </location>
</feature>
<dbReference type="InterPro" id="IPR051613">
    <property type="entry name" value="ABC_transp_permease_HisMQ"/>
</dbReference>
<feature type="transmembrane region" description="Helical" evidence="9">
    <location>
        <begin position="162"/>
        <end position="184"/>
    </location>
</feature>
<dbReference type="InterPro" id="IPR000515">
    <property type="entry name" value="MetI-like"/>
</dbReference>
<proteinExistence type="inferred from homology"/>
<evidence type="ECO:0000259" key="10">
    <source>
        <dbReference type="PROSITE" id="PS50928"/>
    </source>
</evidence>
<feature type="domain" description="ABC transmembrane type-1" evidence="10">
    <location>
        <begin position="25"/>
        <end position="225"/>
    </location>
</feature>
<feature type="transmembrane region" description="Helical" evidence="9">
    <location>
        <begin position="103"/>
        <end position="121"/>
    </location>
</feature>
<accession>A0ABY7YKI0</accession>
<evidence type="ECO:0000256" key="4">
    <source>
        <dbReference type="ARBA" id="ARBA00022475"/>
    </source>
</evidence>